<proteinExistence type="predicted"/>
<dbReference type="Proteomes" id="UP000257109">
    <property type="component" value="Unassembled WGS sequence"/>
</dbReference>
<gene>
    <name evidence="1" type="ORF">CR513_03483</name>
</gene>
<accession>A0A371I9U6</accession>
<organism evidence="1 2">
    <name type="scientific">Mucuna pruriens</name>
    <name type="common">Velvet bean</name>
    <name type="synonym">Dolichos pruriens</name>
    <dbReference type="NCBI Taxonomy" id="157652"/>
    <lineage>
        <taxon>Eukaryota</taxon>
        <taxon>Viridiplantae</taxon>
        <taxon>Streptophyta</taxon>
        <taxon>Embryophyta</taxon>
        <taxon>Tracheophyta</taxon>
        <taxon>Spermatophyta</taxon>
        <taxon>Magnoliopsida</taxon>
        <taxon>eudicotyledons</taxon>
        <taxon>Gunneridae</taxon>
        <taxon>Pentapetalae</taxon>
        <taxon>rosids</taxon>
        <taxon>fabids</taxon>
        <taxon>Fabales</taxon>
        <taxon>Fabaceae</taxon>
        <taxon>Papilionoideae</taxon>
        <taxon>50 kb inversion clade</taxon>
        <taxon>NPAAA clade</taxon>
        <taxon>indigoferoid/millettioid clade</taxon>
        <taxon>Phaseoleae</taxon>
        <taxon>Mucuna</taxon>
    </lineage>
</organism>
<evidence type="ECO:0000313" key="1">
    <source>
        <dbReference type="EMBL" id="RDY11802.1"/>
    </source>
</evidence>
<evidence type="ECO:0000313" key="2">
    <source>
        <dbReference type="Proteomes" id="UP000257109"/>
    </source>
</evidence>
<dbReference type="AlphaFoldDB" id="A0A371I9U6"/>
<name>A0A371I9U6_MUCPR</name>
<keyword evidence="2" id="KW-1185">Reference proteome</keyword>
<comment type="caution">
    <text evidence="1">The sequence shown here is derived from an EMBL/GenBank/DDBJ whole genome shotgun (WGS) entry which is preliminary data.</text>
</comment>
<protein>
    <submittedName>
        <fullName evidence="1">Uncharacterized protein</fullName>
    </submittedName>
</protein>
<feature type="non-terminal residue" evidence="1">
    <location>
        <position position="1"/>
    </location>
</feature>
<reference evidence="1" key="1">
    <citation type="submission" date="2018-05" db="EMBL/GenBank/DDBJ databases">
        <title>Draft genome of Mucuna pruriens seed.</title>
        <authorList>
            <person name="Nnadi N.E."/>
            <person name="Vos R."/>
            <person name="Hasami M.H."/>
            <person name="Devisetty U.K."/>
            <person name="Aguiy J.C."/>
        </authorList>
    </citation>
    <scope>NUCLEOTIDE SEQUENCE [LARGE SCALE GENOMIC DNA]</scope>
    <source>
        <strain evidence="1">JCA_2017</strain>
    </source>
</reference>
<dbReference type="EMBL" id="QJKJ01000573">
    <property type="protein sequence ID" value="RDY11802.1"/>
    <property type="molecule type" value="Genomic_DNA"/>
</dbReference>
<sequence>MDSSLVTQIPRSCTRGPIQPFEGVPCGLLYNKTARDTRRLYKDEGVSVLSRWSSEGLVMFATGYVQHMGKYEANNADSLSAKYFYEGLLMIDWDMIDAASGGALMEHPTDMCPTLQESKMESIECVGVLEGGLQYGSQTYSNRQFDNQQFRRQPY</sequence>